<sequence length="256" mass="28767">MGFHTNTLKQHLQRRRLGLRSLTEALANPLATPVLGDNLARQSTNPYDTQPHYQSRQPPSTSPPLTLASNPAHPSNLQHTHPSNFWGVRVFSRQLSFRDYVPGKKRVMMVHLGNFTTRAKRVWLRPPGKVKWFKIVKGGEVNGSLVAPGLDFCVGVQFCAPSGGNVGVGKGERPLTGSGDDLTLKVWKDLVGFEVEGEAKVLEEFKDYQNFEMDVAKDDQKEEILCLQEKLKDYLIRWSDNVTKMQNGYEGDDEDC</sequence>
<comment type="caution">
    <text evidence="2">The sequence shown here is derived from an EMBL/GenBank/DDBJ whole genome shotgun (WGS) entry which is preliminary data.</text>
</comment>
<evidence type="ECO:0000313" key="2">
    <source>
        <dbReference type="EMBL" id="KAJ3049049.1"/>
    </source>
</evidence>
<name>A0AAD5X457_9FUNG</name>
<dbReference type="EMBL" id="JADGJD010000700">
    <property type="protein sequence ID" value="KAJ3049049.1"/>
    <property type="molecule type" value="Genomic_DNA"/>
</dbReference>
<reference evidence="2" key="1">
    <citation type="submission" date="2020-05" db="EMBL/GenBank/DDBJ databases">
        <title>Phylogenomic resolution of chytrid fungi.</title>
        <authorList>
            <person name="Stajich J.E."/>
            <person name="Amses K."/>
            <person name="Simmons R."/>
            <person name="Seto K."/>
            <person name="Myers J."/>
            <person name="Bonds A."/>
            <person name="Quandt C.A."/>
            <person name="Barry K."/>
            <person name="Liu P."/>
            <person name="Grigoriev I."/>
            <person name="Longcore J.E."/>
            <person name="James T.Y."/>
        </authorList>
    </citation>
    <scope>NUCLEOTIDE SEQUENCE</scope>
    <source>
        <strain evidence="2">JEL0318</strain>
    </source>
</reference>
<gene>
    <name evidence="2" type="ORF">HK097_009960</name>
</gene>
<proteinExistence type="predicted"/>
<dbReference type="AlphaFoldDB" id="A0AAD5X457"/>
<dbReference type="Proteomes" id="UP001212841">
    <property type="component" value="Unassembled WGS sequence"/>
</dbReference>
<keyword evidence="3" id="KW-1185">Reference proteome</keyword>
<accession>A0AAD5X457</accession>
<organism evidence="2 3">
    <name type="scientific">Rhizophlyctis rosea</name>
    <dbReference type="NCBI Taxonomy" id="64517"/>
    <lineage>
        <taxon>Eukaryota</taxon>
        <taxon>Fungi</taxon>
        <taxon>Fungi incertae sedis</taxon>
        <taxon>Chytridiomycota</taxon>
        <taxon>Chytridiomycota incertae sedis</taxon>
        <taxon>Chytridiomycetes</taxon>
        <taxon>Rhizophlyctidales</taxon>
        <taxon>Rhizophlyctidaceae</taxon>
        <taxon>Rhizophlyctis</taxon>
    </lineage>
</organism>
<feature type="region of interest" description="Disordered" evidence="1">
    <location>
        <begin position="33"/>
        <end position="79"/>
    </location>
</feature>
<protein>
    <submittedName>
        <fullName evidence="2">Uncharacterized protein</fullName>
    </submittedName>
</protein>
<evidence type="ECO:0000313" key="3">
    <source>
        <dbReference type="Proteomes" id="UP001212841"/>
    </source>
</evidence>
<evidence type="ECO:0000256" key="1">
    <source>
        <dbReference type="SAM" id="MobiDB-lite"/>
    </source>
</evidence>
<feature type="compositionally biased region" description="Polar residues" evidence="1">
    <location>
        <begin position="40"/>
        <end position="57"/>
    </location>
</feature>
<feature type="compositionally biased region" description="Polar residues" evidence="1">
    <location>
        <begin position="68"/>
        <end position="79"/>
    </location>
</feature>